<evidence type="ECO:0000313" key="2">
    <source>
        <dbReference type="Proteomes" id="UP000800235"/>
    </source>
</evidence>
<organism evidence="1 2">
    <name type="scientific">Tothia fuscella</name>
    <dbReference type="NCBI Taxonomy" id="1048955"/>
    <lineage>
        <taxon>Eukaryota</taxon>
        <taxon>Fungi</taxon>
        <taxon>Dikarya</taxon>
        <taxon>Ascomycota</taxon>
        <taxon>Pezizomycotina</taxon>
        <taxon>Dothideomycetes</taxon>
        <taxon>Pleosporomycetidae</taxon>
        <taxon>Venturiales</taxon>
        <taxon>Cylindrosympodiaceae</taxon>
        <taxon>Tothia</taxon>
    </lineage>
</organism>
<dbReference type="Pfam" id="PF14388">
    <property type="entry name" value="DUF4419"/>
    <property type="match status" value="1"/>
</dbReference>
<dbReference type="InterPro" id="IPR025533">
    <property type="entry name" value="DUF4419"/>
</dbReference>
<comment type="caution">
    <text evidence="1">The sequence shown here is derived from an EMBL/GenBank/DDBJ whole genome shotgun (WGS) entry which is preliminary data.</text>
</comment>
<dbReference type="Proteomes" id="UP000800235">
    <property type="component" value="Unassembled WGS sequence"/>
</dbReference>
<name>A0A9P4NZG7_9PEZI</name>
<protein>
    <submittedName>
        <fullName evidence="1">Uncharacterized protein</fullName>
    </submittedName>
</protein>
<accession>A0A9P4NZG7</accession>
<dbReference type="PANTHER" id="PTHR31252">
    <property type="entry name" value="DUF4419 DOMAIN-CONTAINING PROTEIN"/>
    <property type="match status" value="1"/>
</dbReference>
<dbReference type="AlphaFoldDB" id="A0A9P4NZG7"/>
<gene>
    <name evidence="1" type="ORF">EJ08DRAFT_23167</name>
</gene>
<keyword evidence="2" id="KW-1185">Reference proteome</keyword>
<sequence length="315" mass="35080">MISMCKINLTTSKWSTPPVTNDFTFYLYMEGWMTSLFTQRNKTNWLLDWVRPNFKSVPSLPNGMNNISPDEMLATALLMTSSTPSHEEMAPFLCANGIPSITLLGSQGDWKSLLDKIRPMQEGKFGAEPVLYALHLRPILSRFVATFEKPNDKLIRLFWNDMVTATPRQKRCDTTRLVTGWINVFHMWDGAGNLIPLAPRTAAETTAEAVILDSVECPWRHIGDLPTAYSKIPVCVASDHPPDKDGEVLMGMMAKSIKKGIPDGYEAAMREAHFALPSSVVESDHSILQALPVWIGHGNRMPGVCCDPQNASCKL</sequence>
<dbReference type="EMBL" id="MU007018">
    <property type="protein sequence ID" value="KAF2434088.1"/>
    <property type="molecule type" value="Genomic_DNA"/>
</dbReference>
<reference evidence="1" key="1">
    <citation type="journal article" date="2020" name="Stud. Mycol.">
        <title>101 Dothideomycetes genomes: a test case for predicting lifestyles and emergence of pathogens.</title>
        <authorList>
            <person name="Haridas S."/>
            <person name="Albert R."/>
            <person name="Binder M."/>
            <person name="Bloem J."/>
            <person name="Labutti K."/>
            <person name="Salamov A."/>
            <person name="Andreopoulos B."/>
            <person name="Baker S."/>
            <person name="Barry K."/>
            <person name="Bills G."/>
            <person name="Bluhm B."/>
            <person name="Cannon C."/>
            <person name="Castanera R."/>
            <person name="Culley D."/>
            <person name="Daum C."/>
            <person name="Ezra D."/>
            <person name="Gonzalez J."/>
            <person name="Henrissat B."/>
            <person name="Kuo A."/>
            <person name="Liang C."/>
            <person name="Lipzen A."/>
            <person name="Lutzoni F."/>
            <person name="Magnuson J."/>
            <person name="Mondo S."/>
            <person name="Nolan M."/>
            <person name="Ohm R."/>
            <person name="Pangilinan J."/>
            <person name="Park H.-J."/>
            <person name="Ramirez L."/>
            <person name="Alfaro M."/>
            <person name="Sun H."/>
            <person name="Tritt A."/>
            <person name="Yoshinaga Y."/>
            <person name="Zwiers L.-H."/>
            <person name="Turgeon B."/>
            <person name="Goodwin S."/>
            <person name="Spatafora J."/>
            <person name="Crous P."/>
            <person name="Grigoriev I."/>
        </authorList>
    </citation>
    <scope>NUCLEOTIDE SEQUENCE</scope>
    <source>
        <strain evidence="1">CBS 130266</strain>
    </source>
</reference>
<proteinExistence type="predicted"/>
<evidence type="ECO:0000313" key="1">
    <source>
        <dbReference type="EMBL" id="KAF2434088.1"/>
    </source>
</evidence>
<dbReference type="PANTHER" id="PTHR31252:SF11">
    <property type="entry name" value="DUF4419 DOMAIN-CONTAINING PROTEIN"/>
    <property type="match status" value="1"/>
</dbReference>
<dbReference type="OrthoDB" id="9978173at2759"/>